<dbReference type="PANTHER" id="PTHR33164:SF106">
    <property type="entry name" value="TRANSCRIPTIONAL REGULATORY PROTEIN"/>
    <property type="match status" value="1"/>
</dbReference>
<evidence type="ECO:0000313" key="2">
    <source>
        <dbReference type="EMBL" id="GIJ56011.1"/>
    </source>
</evidence>
<dbReference type="Gene3D" id="1.10.10.10">
    <property type="entry name" value="Winged helix-like DNA-binding domain superfamily/Winged helix DNA-binding domain"/>
    <property type="match status" value="1"/>
</dbReference>
<accession>A0A8J3Z227</accession>
<evidence type="ECO:0000259" key="1">
    <source>
        <dbReference type="PROSITE" id="PS50995"/>
    </source>
</evidence>
<feature type="domain" description="HTH marR-type" evidence="1">
    <location>
        <begin position="9"/>
        <end position="149"/>
    </location>
</feature>
<dbReference type="AlphaFoldDB" id="A0A8J3Z227"/>
<dbReference type="GO" id="GO:0003700">
    <property type="term" value="F:DNA-binding transcription factor activity"/>
    <property type="evidence" value="ECO:0007669"/>
    <property type="project" value="InterPro"/>
</dbReference>
<dbReference type="InterPro" id="IPR039422">
    <property type="entry name" value="MarR/SlyA-like"/>
</dbReference>
<dbReference type="InterPro" id="IPR000835">
    <property type="entry name" value="HTH_MarR-typ"/>
</dbReference>
<dbReference type="InterPro" id="IPR036388">
    <property type="entry name" value="WH-like_DNA-bd_sf"/>
</dbReference>
<dbReference type="Pfam" id="PF12802">
    <property type="entry name" value="MarR_2"/>
    <property type="match status" value="1"/>
</dbReference>
<protein>
    <recommendedName>
        <fullName evidence="1">HTH marR-type domain-containing protein</fullName>
    </recommendedName>
</protein>
<keyword evidence="3" id="KW-1185">Reference proteome</keyword>
<organism evidence="2 3">
    <name type="scientific">Virgisporangium aurantiacum</name>
    <dbReference type="NCBI Taxonomy" id="175570"/>
    <lineage>
        <taxon>Bacteria</taxon>
        <taxon>Bacillati</taxon>
        <taxon>Actinomycetota</taxon>
        <taxon>Actinomycetes</taxon>
        <taxon>Micromonosporales</taxon>
        <taxon>Micromonosporaceae</taxon>
        <taxon>Virgisporangium</taxon>
    </lineage>
</organism>
<dbReference type="Proteomes" id="UP000612585">
    <property type="component" value="Unassembled WGS sequence"/>
</dbReference>
<dbReference type="PROSITE" id="PS50995">
    <property type="entry name" value="HTH_MARR_2"/>
    <property type="match status" value="1"/>
</dbReference>
<sequence length="158" mass="16703">MVAQQPEGRAAIMKELIAALQEFTVESDVFVDVFARAHGLGRSDMNAIMWISSGAAAGRPVTAGELAARLGLGAPATTALVDRLETAGHVRRTRDPGDRRRVTITMEPRALTLARDYFVPLGSLMSDAVADASDSDLSRAAAVVRQLISAITAARLSS</sequence>
<comment type="caution">
    <text evidence="2">The sequence shown here is derived from an EMBL/GenBank/DDBJ whole genome shotgun (WGS) entry which is preliminary data.</text>
</comment>
<proteinExistence type="predicted"/>
<gene>
    <name evidence="2" type="ORF">Vau01_035270</name>
</gene>
<dbReference type="PANTHER" id="PTHR33164">
    <property type="entry name" value="TRANSCRIPTIONAL REGULATOR, MARR FAMILY"/>
    <property type="match status" value="1"/>
</dbReference>
<dbReference type="GO" id="GO:0006950">
    <property type="term" value="P:response to stress"/>
    <property type="evidence" value="ECO:0007669"/>
    <property type="project" value="TreeGrafter"/>
</dbReference>
<reference evidence="2" key="1">
    <citation type="submission" date="2021-01" db="EMBL/GenBank/DDBJ databases">
        <title>Whole genome shotgun sequence of Virgisporangium aurantiacum NBRC 16421.</title>
        <authorList>
            <person name="Komaki H."/>
            <person name="Tamura T."/>
        </authorList>
    </citation>
    <scope>NUCLEOTIDE SEQUENCE</scope>
    <source>
        <strain evidence="2">NBRC 16421</strain>
    </source>
</reference>
<dbReference type="SMART" id="SM00347">
    <property type="entry name" value="HTH_MARR"/>
    <property type="match status" value="1"/>
</dbReference>
<evidence type="ECO:0000313" key="3">
    <source>
        <dbReference type="Proteomes" id="UP000612585"/>
    </source>
</evidence>
<dbReference type="EMBL" id="BOPG01000023">
    <property type="protein sequence ID" value="GIJ56011.1"/>
    <property type="molecule type" value="Genomic_DNA"/>
</dbReference>
<name>A0A8J3Z227_9ACTN</name>
<dbReference type="InterPro" id="IPR036390">
    <property type="entry name" value="WH_DNA-bd_sf"/>
</dbReference>
<dbReference type="SUPFAM" id="SSF46785">
    <property type="entry name" value="Winged helix' DNA-binding domain"/>
    <property type="match status" value="1"/>
</dbReference>